<proteinExistence type="predicted"/>
<dbReference type="InterPro" id="IPR007669">
    <property type="entry name" value="Chst-1-like"/>
</dbReference>
<dbReference type="EnsemblMetazoa" id="CJA06040b.1">
    <property type="protein sequence ID" value="CJA06040b.1"/>
    <property type="gene ID" value="WBGene00125244"/>
</dbReference>
<keyword evidence="3" id="KW-1185">Reference proteome</keyword>
<dbReference type="InterPro" id="IPR005331">
    <property type="entry name" value="Sulfotransferase"/>
</dbReference>
<evidence type="ECO:0000256" key="1">
    <source>
        <dbReference type="SAM" id="MobiDB-lite"/>
    </source>
</evidence>
<evidence type="ECO:0000313" key="2">
    <source>
        <dbReference type="EnsemblMetazoa" id="CJA06040b.1"/>
    </source>
</evidence>
<reference evidence="3" key="1">
    <citation type="submission" date="2010-08" db="EMBL/GenBank/DDBJ databases">
        <authorList>
            <consortium name="Caenorhabditis japonica Sequencing Consortium"/>
            <person name="Wilson R.K."/>
        </authorList>
    </citation>
    <scope>NUCLEOTIDE SEQUENCE [LARGE SCALE GENOMIC DNA]</scope>
    <source>
        <strain evidence="3">DF5081</strain>
    </source>
</reference>
<evidence type="ECO:0000313" key="3">
    <source>
        <dbReference type="Proteomes" id="UP000005237"/>
    </source>
</evidence>
<protein>
    <submittedName>
        <fullName evidence="2">Uncharacterized protein</fullName>
    </submittedName>
</protein>
<name>A0A8R1DLE7_CAEJA</name>
<dbReference type="GO" id="GO:0047756">
    <property type="term" value="F:chondroitin 4-sulfotransferase activity"/>
    <property type="evidence" value="ECO:0007669"/>
    <property type="project" value="InterPro"/>
</dbReference>
<reference evidence="2" key="2">
    <citation type="submission" date="2022-06" db="UniProtKB">
        <authorList>
            <consortium name="EnsemblMetazoa"/>
        </authorList>
    </citation>
    <scope>IDENTIFICATION</scope>
    <source>
        <strain evidence="2">DF5081</strain>
    </source>
</reference>
<dbReference type="GO" id="GO:0050650">
    <property type="term" value="P:chondroitin sulfate proteoglycan biosynthetic process"/>
    <property type="evidence" value="ECO:0007669"/>
    <property type="project" value="InterPro"/>
</dbReference>
<dbReference type="Pfam" id="PF03567">
    <property type="entry name" value="Sulfotransfer_2"/>
    <property type="match status" value="1"/>
</dbReference>
<accession>A0A8R1DLE7</accession>
<dbReference type="PANTHER" id="PTHR22900">
    <property type="entry name" value="PROTEIN CBG14245-RELATED"/>
    <property type="match status" value="1"/>
</dbReference>
<dbReference type="PANTHER" id="PTHR22900:SF11">
    <property type="entry name" value="PROTEIN CBG01579"/>
    <property type="match status" value="1"/>
</dbReference>
<dbReference type="Proteomes" id="UP000005237">
    <property type="component" value="Unassembled WGS sequence"/>
</dbReference>
<dbReference type="GO" id="GO:1902884">
    <property type="term" value="P:positive regulation of response to oxidative stress"/>
    <property type="evidence" value="ECO:0007669"/>
    <property type="project" value="InterPro"/>
</dbReference>
<dbReference type="GO" id="GO:0016020">
    <property type="term" value="C:membrane"/>
    <property type="evidence" value="ECO:0007669"/>
    <property type="project" value="InterPro"/>
</dbReference>
<feature type="region of interest" description="Disordered" evidence="1">
    <location>
        <begin position="77"/>
        <end position="97"/>
    </location>
</feature>
<sequence>MSTIATATFCYLEDPVAFTDSNRSISKEKFCDMKNTLKNSTLIRYGNTDIERVRMITDFENVFRKNQVAESEIGEVRKELSKGKSHHSTSGSSMRAEYEKLVREDEAIRRAIIRFYYYDFLILGYKM</sequence>
<organism evidence="2 3">
    <name type="scientific">Caenorhabditis japonica</name>
    <dbReference type="NCBI Taxonomy" id="281687"/>
    <lineage>
        <taxon>Eukaryota</taxon>
        <taxon>Metazoa</taxon>
        <taxon>Ecdysozoa</taxon>
        <taxon>Nematoda</taxon>
        <taxon>Chromadorea</taxon>
        <taxon>Rhabditida</taxon>
        <taxon>Rhabditina</taxon>
        <taxon>Rhabditomorpha</taxon>
        <taxon>Rhabditoidea</taxon>
        <taxon>Rhabditidae</taxon>
        <taxon>Peloderinae</taxon>
        <taxon>Caenorhabditis</taxon>
    </lineage>
</organism>
<dbReference type="AlphaFoldDB" id="A0A8R1DLE7"/>